<sequence length="178" mass="20050">MVLDVWLTSCIKVTGLQLVVSSIERLKQKIESLADMSSNFPFLEDLFLVLPDECKSVNVSSNSKCELDKNDVDAPNLQLIGCRDDLHFYSPMETILVRVCSGKPMTIVASRKRFYPAGKRLLLSAEYNAYKALMKAFIENNKFGNLPYGFRSNTWAVPPVVADNPSLFPPLPVEDENW</sequence>
<keyword evidence="2" id="KW-1185">Reference proteome</keyword>
<dbReference type="PANTHER" id="PTHR12601">
    <property type="entry name" value="EUKARYOTIC TRANSLATION INITIATION FACTOR 3 SUBUNIT EIF-3"/>
    <property type="match status" value="1"/>
</dbReference>
<evidence type="ECO:0000313" key="2">
    <source>
        <dbReference type="Proteomes" id="UP001151760"/>
    </source>
</evidence>
<protein>
    <submittedName>
        <fullName evidence="1">Uncharacterized protein</fullName>
    </submittedName>
</protein>
<dbReference type="EMBL" id="BQNB010013604">
    <property type="protein sequence ID" value="GJT17994.1"/>
    <property type="molecule type" value="Genomic_DNA"/>
</dbReference>
<reference evidence="1" key="1">
    <citation type="journal article" date="2022" name="Int. J. Mol. Sci.">
        <title>Draft Genome of Tanacetum Coccineum: Genomic Comparison of Closely Related Tanacetum-Family Plants.</title>
        <authorList>
            <person name="Yamashiro T."/>
            <person name="Shiraishi A."/>
            <person name="Nakayama K."/>
            <person name="Satake H."/>
        </authorList>
    </citation>
    <scope>NUCLEOTIDE SEQUENCE</scope>
</reference>
<comment type="caution">
    <text evidence="1">The sequence shown here is derived from an EMBL/GenBank/DDBJ whole genome shotgun (WGS) entry which is preliminary data.</text>
</comment>
<dbReference type="InterPro" id="IPR027523">
    <property type="entry name" value="CLU_prot"/>
</dbReference>
<reference evidence="1" key="2">
    <citation type="submission" date="2022-01" db="EMBL/GenBank/DDBJ databases">
        <authorList>
            <person name="Yamashiro T."/>
            <person name="Shiraishi A."/>
            <person name="Satake H."/>
            <person name="Nakayama K."/>
        </authorList>
    </citation>
    <scope>NUCLEOTIDE SEQUENCE</scope>
</reference>
<proteinExistence type="predicted"/>
<accession>A0ABQ5BYT4</accession>
<name>A0ABQ5BYT4_9ASTR</name>
<evidence type="ECO:0000313" key="1">
    <source>
        <dbReference type="EMBL" id="GJT17994.1"/>
    </source>
</evidence>
<organism evidence="1 2">
    <name type="scientific">Tanacetum coccineum</name>
    <dbReference type="NCBI Taxonomy" id="301880"/>
    <lineage>
        <taxon>Eukaryota</taxon>
        <taxon>Viridiplantae</taxon>
        <taxon>Streptophyta</taxon>
        <taxon>Embryophyta</taxon>
        <taxon>Tracheophyta</taxon>
        <taxon>Spermatophyta</taxon>
        <taxon>Magnoliopsida</taxon>
        <taxon>eudicotyledons</taxon>
        <taxon>Gunneridae</taxon>
        <taxon>Pentapetalae</taxon>
        <taxon>asterids</taxon>
        <taxon>campanulids</taxon>
        <taxon>Asterales</taxon>
        <taxon>Asteraceae</taxon>
        <taxon>Asteroideae</taxon>
        <taxon>Anthemideae</taxon>
        <taxon>Anthemidinae</taxon>
        <taxon>Tanacetum</taxon>
    </lineage>
</organism>
<dbReference type="Proteomes" id="UP001151760">
    <property type="component" value="Unassembled WGS sequence"/>
</dbReference>
<dbReference type="PANTHER" id="PTHR12601:SF39">
    <property type="entry name" value="PROTEIN REDUCED CHLOROPLAST COVERAGE 2"/>
    <property type="match status" value="1"/>
</dbReference>
<gene>
    <name evidence="1" type="ORF">Tco_0876700</name>
</gene>